<proteinExistence type="predicted"/>
<sequence length="341" mass="37045">MVNNVTLRHHFPIDISLDINVPGDTQDIVMLVDASQSTRAKLNNVKEQLKSFVRTLGDVGNVSVAFYGGESDMGETGYSVALKATSDVNRAAEALDNIPIVADGPRTSITAMWSIMQHQDGTIPLGLFANRRIIVLVGDTPGREPECRHGIKSDRMSFSSQRTRVMVVNLASPGLNAALPAPAACGYITSAAIPEGQGTRLADTSEGELISQVTSSKLRESILKLRMNAANGLHGKGSHISVLSKTYTYTEYTCPSSFCARTITTKGCDDRVIIRKSNIPDFAHGPVQMTGKISLSLPAGICQRGPFYCEVEVKERLERFSYSHWSLPQRHTHLIGVKACQ</sequence>
<reference evidence="2 3" key="1">
    <citation type="journal article" date="2018" name="Mol. Biol. Evol.">
        <title>Analysis of the draft genome of the red seaweed Gracilariopsis chorda provides insights into genome size evolution in Rhodophyta.</title>
        <authorList>
            <person name="Lee J."/>
            <person name="Yang E.C."/>
            <person name="Graf L."/>
            <person name="Yang J.H."/>
            <person name="Qiu H."/>
            <person name="Zel Zion U."/>
            <person name="Chan C.X."/>
            <person name="Stephens T.G."/>
            <person name="Weber A.P.M."/>
            <person name="Boo G.H."/>
            <person name="Boo S.M."/>
            <person name="Kim K.M."/>
            <person name="Shin Y."/>
            <person name="Jung M."/>
            <person name="Lee S.J."/>
            <person name="Yim H.S."/>
            <person name="Lee J.H."/>
            <person name="Bhattacharya D."/>
            <person name="Yoon H.S."/>
        </authorList>
    </citation>
    <scope>NUCLEOTIDE SEQUENCE [LARGE SCALE GENOMIC DNA]</scope>
    <source>
        <strain evidence="2 3">SKKU-2015</strain>
        <tissue evidence="2">Whole body</tissue>
    </source>
</reference>
<evidence type="ECO:0000313" key="3">
    <source>
        <dbReference type="Proteomes" id="UP000247409"/>
    </source>
</evidence>
<evidence type="ECO:0000259" key="1">
    <source>
        <dbReference type="PROSITE" id="PS50234"/>
    </source>
</evidence>
<gene>
    <name evidence="2" type="ORF">BWQ96_09656</name>
</gene>
<dbReference type="SMART" id="SM00327">
    <property type="entry name" value="VWA"/>
    <property type="match status" value="1"/>
</dbReference>
<dbReference type="OrthoDB" id="301415at2759"/>
<name>A0A2V3IEV7_9FLOR</name>
<feature type="domain" description="VWFA" evidence="1">
    <location>
        <begin position="27"/>
        <end position="222"/>
    </location>
</feature>
<dbReference type="Gene3D" id="3.40.50.410">
    <property type="entry name" value="von Willebrand factor, type A domain"/>
    <property type="match status" value="1"/>
</dbReference>
<organism evidence="2 3">
    <name type="scientific">Gracilariopsis chorda</name>
    <dbReference type="NCBI Taxonomy" id="448386"/>
    <lineage>
        <taxon>Eukaryota</taxon>
        <taxon>Rhodophyta</taxon>
        <taxon>Florideophyceae</taxon>
        <taxon>Rhodymeniophycidae</taxon>
        <taxon>Gracilariales</taxon>
        <taxon>Gracilariaceae</taxon>
        <taxon>Gracilariopsis</taxon>
    </lineage>
</organism>
<dbReference type="InterPro" id="IPR002035">
    <property type="entry name" value="VWF_A"/>
</dbReference>
<comment type="caution">
    <text evidence="2">The sequence shown here is derived from an EMBL/GenBank/DDBJ whole genome shotgun (WGS) entry which is preliminary data.</text>
</comment>
<keyword evidence="3" id="KW-1185">Reference proteome</keyword>
<dbReference type="Proteomes" id="UP000247409">
    <property type="component" value="Unassembled WGS sequence"/>
</dbReference>
<dbReference type="PROSITE" id="PS50234">
    <property type="entry name" value="VWFA"/>
    <property type="match status" value="1"/>
</dbReference>
<dbReference type="EMBL" id="NBIV01000276">
    <property type="protein sequence ID" value="PXF40625.1"/>
    <property type="molecule type" value="Genomic_DNA"/>
</dbReference>
<evidence type="ECO:0000313" key="2">
    <source>
        <dbReference type="EMBL" id="PXF40625.1"/>
    </source>
</evidence>
<dbReference type="AlphaFoldDB" id="A0A2V3IEV7"/>
<dbReference type="SUPFAM" id="SSF53300">
    <property type="entry name" value="vWA-like"/>
    <property type="match status" value="1"/>
</dbReference>
<dbReference type="InterPro" id="IPR036465">
    <property type="entry name" value="vWFA_dom_sf"/>
</dbReference>
<protein>
    <recommendedName>
        <fullName evidence="1">VWFA domain-containing protein</fullName>
    </recommendedName>
</protein>
<accession>A0A2V3IEV7</accession>